<dbReference type="InterPro" id="IPR050639">
    <property type="entry name" value="SSR_resolvase"/>
</dbReference>
<dbReference type="SUPFAM" id="SSF53041">
    <property type="entry name" value="Resolvase-like"/>
    <property type="match status" value="1"/>
</dbReference>
<dbReference type="PANTHER" id="PTHR30461">
    <property type="entry name" value="DNA-INVERTASE FROM LAMBDOID PROPHAGE"/>
    <property type="match status" value="1"/>
</dbReference>
<dbReference type="Proteomes" id="UP000680815">
    <property type="component" value="Unassembled WGS sequence"/>
</dbReference>
<feature type="domain" description="Resolvase/invertase-type recombinase catalytic" evidence="2">
    <location>
        <begin position="65"/>
        <end position="189"/>
    </location>
</feature>
<dbReference type="Gene3D" id="3.40.50.1390">
    <property type="entry name" value="Resolvase, N-terminal catalytic domain"/>
    <property type="match status" value="1"/>
</dbReference>
<feature type="compositionally biased region" description="Low complexity" evidence="1">
    <location>
        <begin position="195"/>
        <end position="205"/>
    </location>
</feature>
<organism evidence="3 4">
    <name type="scientific">Roseomonas nitratireducens</name>
    <dbReference type="NCBI Taxonomy" id="2820810"/>
    <lineage>
        <taxon>Bacteria</taxon>
        <taxon>Pseudomonadati</taxon>
        <taxon>Pseudomonadota</taxon>
        <taxon>Alphaproteobacteria</taxon>
        <taxon>Acetobacterales</taxon>
        <taxon>Roseomonadaceae</taxon>
        <taxon>Roseomonas</taxon>
    </lineage>
</organism>
<comment type="caution">
    <text evidence="3">The sequence shown here is derived from an EMBL/GenBank/DDBJ whole genome shotgun (WGS) entry which is preliminary data.</text>
</comment>
<sequence length="232" mass="25114">MMLRAGEHSEPDPMLGAHGQTIDLSAKCATRPFLAAQSLAPRRDDRAPGSSGEQVAEARRVVEQRGPLARLESDEEVEVNRREASIEDHLHICRARAEREGWSILGEFSDADMSSTKGKRPGFIALRDAAQAGNCDVILAESLDRFSRDLEDIAAFYKQVTFCRVKLVTLAEGEISDLHVGVKGAMADPPIPNSSLCSYPSSSPLTGSNRGPASDDAVLRRSGPSRPPFPPH</sequence>
<feature type="region of interest" description="Disordered" evidence="1">
    <location>
        <begin position="36"/>
        <end position="57"/>
    </location>
</feature>
<proteinExistence type="predicted"/>
<evidence type="ECO:0000259" key="2">
    <source>
        <dbReference type="SMART" id="SM00857"/>
    </source>
</evidence>
<dbReference type="EMBL" id="JAGIYZ010000004">
    <property type="protein sequence ID" value="MBP0463499.1"/>
    <property type="molecule type" value="Genomic_DNA"/>
</dbReference>
<keyword evidence="4" id="KW-1185">Reference proteome</keyword>
<name>A0ABS4AQI6_9PROT</name>
<evidence type="ECO:0000313" key="3">
    <source>
        <dbReference type="EMBL" id="MBP0463499.1"/>
    </source>
</evidence>
<reference evidence="3 4" key="1">
    <citation type="submission" date="2021-03" db="EMBL/GenBank/DDBJ databases">
        <authorList>
            <person name="So Y."/>
        </authorList>
    </citation>
    <scope>NUCLEOTIDE SEQUENCE [LARGE SCALE GENOMIC DNA]</scope>
    <source>
        <strain evidence="3 4">PWR1</strain>
    </source>
</reference>
<dbReference type="InterPro" id="IPR036162">
    <property type="entry name" value="Resolvase-like_N_sf"/>
</dbReference>
<evidence type="ECO:0000256" key="1">
    <source>
        <dbReference type="SAM" id="MobiDB-lite"/>
    </source>
</evidence>
<dbReference type="CDD" id="cd00338">
    <property type="entry name" value="Ser_Recombinase"/>
    <property type="match status" value="1"/>
</dbReference>
<gene>
    <name evidence="3" type="ORF">J5Y09_06225</name>
</gene>
<protein>
    <submittedName>
        <fullName evidence="3">Recombinase family protein</fullName>
    </submittedName>
</protein>
<dbReference type="InterPro" id="IPR006119">
    <property type="entry name" value="Resolv_N"/>
</dbReference>
<dbReference type="SMART" id="SM00857">
    <property type="entry name" value="Resolvase"/>
    <property type="match status" value="1"/>
</dbReference>
<feature type="region of interest" description="Disordered" evidence="1">
    <location>
        <begin position="195"/>
        <end position="232"/>
    </location>
</feature>
<accession>A0ABS4AQI6</accession>
<evidence type="ECO:0000313" key="4">
    <source>
        <dbReference type="Proteomes" id="UP000680815"/>
    </source>
</evidence>
<dbReference type="Pfam" id="PF00239">
    <property type="entry name" value="Resolvase"/>
    <property type="match status" value="1"/>
</dbReference>
<dbReference type="PANTHER" id="PTHR30461:SF23">
    <property type="entry name" value="DNA RECOMBINASE-RELATED"/>
    <property type="match status" value="1"/>
</dbReference>